<dbReference type="GeneID" id="18927995"/>
<evidence type="ECO:0000256" key="1">
    <source>
        <dbReference type="ARBA" id="ARBA00001920"/>
    </source>
</evidence>
<dbReference type="SUPFAM" id="SSF51735">
    <property type="entry name" value="NAD(P)-binding Rossmann-fold domains"/>
    <property type="match status" value="1"/>
</dbReference>
<feature type="domain" description="Aspartate/homoserine dehydrogenase NAD-binding" evidence="17">
    <location>
        <begin position="13"/>
        <end position="146"/>
    </location>
</feature>
<evidence type="ECO:0000256" key="14">
    <source>
        <dbReference type="PIRSR" id="PIRSR036497-1"/>
    </source>
</evidence>
<keyword evidence="8" id="KW-0791">Threonine biosynthesis</keyword>
<evidence type="ECO:0000256" key="12">
    <source>
        <dbReference type="ARBA" id="ARBA00048841"/>
    </source>
</evidence>
<reference evidence="19" key="1">
    <citation type="journal article" date="2011" name="Proc. Natl. Acad. Sci. U.S.A.">
        <title>Obligate biotrophy features unraveled by the genomic analysis of rust fungi.</title>
        <authorList>
            <person name="Duplessis S."/>
            <person name="Cuomo C.A."/>
            <person name="Lin Y.-C."/>
            <person name="Aerts A."/>
            <person name="Tisserant E."/>
            <person name="Veneault-Fourrey C."/>
            <person name="Joly D.L."/>
            <person name="Hacquard S."/>
            <person name="Amselem J."/>
            <person name="Cantarel B.L."/>
            <person name="Chiu R."/>
            <person name="Coutinho P.M."/>
            <person name="Feau N."/>
            <person name="Field M."/>
            <person name="Frey P."/>
            <person name="Gelhaye E."/>
            <person name="Goldberg J."/>
            <person name="Grabherr M.G."/>
            <person name="Kodira C.D."/>
            <person name="Kohler A."/>
            <person name="Kuees U."/>
            <person name="Lindquist E.A."/>
            <person name="Lucas S.M."/>
            <person name="Mago R."/>
            <person name="Mauceli E."/>
            <person name="Morin E."/>
            <person name="Murat C."/>
            <person name="Pangilinan J.L."/>
            <person name="Park R."/>
            <person name="Pearson M."/>
            <person name="Quesneville H."/>
            <person name="Rouhier N."/>
            <person name="Sakthikumar S."/>
            <person name="Salamov A.A."/>
            <person name="Schmutz J."/>
            <person name="Selles B."/>
            <person name="Shapiro H."/>
            <person name="Tanguay P."/>
            <person name="Tuskan G.A."/>
            <person name="Henrissat B."/>
            <person name="Van de Peer Y."/>
            <person name="Rouze P."/>
            <person name="Ellis J.G."/>
            <person name="Dodds P.N."/>
            <person name="Schein J.E."/>
            <person name="Zhong S."/>
            <person name="Hamelin R.C."/>
            <person name="Grigoriev I.V."/>
            <person name="Szabo L.J."/>
            <person name="Martin F."/>
        </authorList>
    </citation>
    <scope>NUCLEOTIDE SEQUENCE [LARGE SCALE GENOMIC DNA]</scope>
    <source>
        <strain evidence="19">98AG31 / pathotype 3-4-7</strain>
    </source>
</reference>
<feature type="non-terminal residue" evidence="18">
    <location>
        <position position="1"/>
    </location>
</feature>
<evidence type="ECO:0000259" key="17">
    <source>
        <dbReference type="Pfam" id="PF03447"/>
    </source>
</evidence>
<dbReference type="EC" id="1.1.1.3" evidence="5"/>
<dbReference type="OrthoDB" id="67851at2759"/>
<dbReference type="PANTHER" id="PTHR43070:SF5">
    <property type="entry name" value="HOMOSERINE DEHYDROGENASE"/>
    <property type="match status" value="1"/>
</dbReference>
<evidence type="ECO:0000256" key="5">
    <source>
        <dbReference type="ARBA" id="ARBA00013213"/>
    </source>
</evidence>
<dbReference type="Proteomes" id="UP000001072">
    <property type="component" value="Unassembled WGS sequence"/>
</dbReference>
<evidence type="ECO:0000259" key="16">
    <source>
        <dbReference type="Pfam" id="PF00742"/>
    </source>
</evidence>
<dbReference type="GO" id="GO:0050661">
    <property type="term" value="F:NADP binding"/>
    <property type="evidence" value="ECO:0007669"/>
    <property type="project" value="InterPro"/>
</dbReference>
<feature type="binding site" evidence="15">
    <location>
        <position position="125"/>
    </location>
    <ligand>
        <name>NADPH</name>
        <dbReference type="ChEBI" id="CHEBI:57783"/>
    </ligand>
</feature>
<dbReference type="STRING" id="747676.F4R695"/>
<comment type="similarity">
    <text evidence="4">Belongs to the homoserine dehydrogenase family.</text>
</comment>
<evidence type="ECO:0000256" key="7">
    <source>
        <dbReference type="ARBA" id="ARBA00022605"/>
    </source>
</evidence>
<dbReference type="GO" id="GO:0070403">
    <property type="term" value="F:NAD+ binding"/>
    <property type="evidence" value="ECO:0007669"/>
    <property type="project" value="EnsemblFungi"/>
</dbReference>
<comment type="pathway">
    <text evidence="3">Amino-acid biosynthesis; L-methionine biosynthesis via de novo pathway; L-homoserine from L-aspartate: step 3/3.</text>
</comment>
<dbReference type="KEGG" id="mlr:MELLADRAFT_41627"/>
<dbReference type="GO" id="GO:0009088">
    <property type="term" value="P:threonine biosynthetic process"/>
    <property type="evidence" value="ECO:0007669"/>
    <property type="project" value="UniProtKB-UniPathway"/>
</dbReference>
<name>F4R695_MELLP</name>
<evidence type="ECO:0000256" key="2">
    <source>
        <dbReference type="ARBA" id="ARBA00005056"/>
    </source>
</evidence>
<keyword evidence="10" id="KW-0560">Oxidoreductase</keyword>
<dbReference type="FunFam" id="3.30.360.10:FF:000006">
    <property type="entry name" value="Bifunctional aspartokinase/homoserine dehydrogenase"/>
    <property type="match status" value="1"/>
</dbReference>
<dbReference type="InterPro" id="IPR001342">
    <property type="entry name" value="HDH_cat"/>
</dbReference>
<evidence type="ECO:0000256" key="9">
    <source>
        <dbReference type="ARBA" id="ARBA00022857"/>
    </source>
</evidence>
<dbReference type="InterPro" id="IPR036291">
    <property type="entry name" value="NAD(P)-bd_dom_sf"/>
</dbReference>
<evidence type="ECO:0000256" key="8">
    <source>
        <dbReference type="ARBA" id="ARBA00022697"/>
    </source>
</evidence>
<keyword evidence="7" id="KW-0028">Amino-acid biosynthesis</keyword>
<evidence type="ECO:0000256" key="15">
    <source>
        <dbReference type="PIRSR" id="PIRSR036497-2"/>
    </source>
</evidence>
<dbReference type="GO" id="GO:0004412">
    <property type="term" value="F:homoserine dehydrogenase activity"/>
    <property type="evidence" value="ECO:0007669"/>
    <property type="project" value="UniProtKB-EC"/>
</dbReference>
<evidence type="ECO:0000256" key="4">
    <source>
        <dbReference type="ARBA" id="ARBA00006753"/>
    </source>
</evidence>
<dbReference type="HOGENOM" id="CLU_009116_0_1_1"/>
<feature type="domain" description="Homoserine dehydrogenase catalytic" evidence="16">
    <location>
        <begin position="160"/>
        <end position="370"/>
    </location>
</feature>
<feature type="binding site" evidence="15">
    <location>
        <position position="218"/>
    </location>
    <ligand>
        <name>L-homoserine</name>
        <dbReference type="ChEBI" id="CHEBI:57476"/>
    </ligand>
</feature>
<dbReference type="UniPathway" id="UPA00051">
    <property type="reaction ID" value="UER00465"/>
</dbReference>
<dbReference type="FunCoup" id="F4R695">
    <property type="interactions" value="129"/>
</dbReference>
<organism evidence="19">
    <name type="scientific">Melampsora larici-populina (strain 98AG31 / pathotype 3-4-7)</name>
    <name type="common">Poplar leaf rust fungus</name>
    <dbReference type="NCBI Taxonomy" id="747676"/>
    <lineage>
        <taxon>Eukaryota</taxon>
        <taxon>Fungi</taxon>
        <taxon>Dikarya</taxon>
        <taxon>Basidiomycota</taxon>
        <taxon>Pucciniomycotina</taxon>
        <taxon>Pucciniomycetes</taxon>
        <taxon>Pucciniales</taxon>
        <taxon>Melampsoraceae</taxon>
        <taxon>Melampsora</taxon>
    </lineage>
</organism>
<comment type="catalytic activity">
    <reaction evidence="12">
        <text>L-homoserine + NADP(+) = L-aspartate 4-semialdehyde + NADPH + H(+)</text>
        <dbReference type="Rhea" id="RHEA:15761"/>
        <dbReference type="ChEBI" id="CHEBI:15378"/>
        <dbReference type="ChEBI" id="CHEBI:57476"/>
        <dbReference type="ChEBI" id="CHEBI:57783"/>
        <dbReference type="ChEBI" id="CHEBI:58349"/>
        <dbReference type="ChEBI" id="CHEBI:537519"/>
        <dbReference type="EC" id="1.1.1.3"/>
    </reaction>
    <physiologicalReaction direction="right-to-left" evidence="12">
        <dbReference type="Rhea" id="RHEA:15763"/>
    </physiologicalReaction>
</comment>
<accession>F4R695</accession>
<keyword evidence="11" id="KW-0486">Methionine biosynthesis</keyword>
<protein>
    <recommendedName>
        <fullName evidence="6">Homoserine dehydrogenase</fullName>
        <ecNumber evidence="5">1.1.1.3</ecNumber>
    </recommendedName>
</protein>
<dbReference type="VEuPathDB" id="FungiDB:MELLADRAFT_41627"/>
<dbReference type="PIRSF" id="PIRSF036497">
    <property type="entry name" value="HDH_short"/>
    <property type="match status" value="1"/>
</dbReference>
<dbReference type="InParanoid" id="F4R695"/>
<dbReference type="InterPro" id="IPR022697">
    <property type="entry name" value="HDH_short"/>
</dbReference>
<dbReference type="PANTHER" id="PTHR43070">
    <property type="match status" value="1"/>
</dbReference>
<evidence type="ECO:0000256" key="10">
    <source>
        <dbReference type="ARBA" id="ARBA00023002"/>
    </source>
</evidence>
<evidence type="ECO:0000313" key="18">
    <source>
        <dbReference type="EMBL" id="EGG11842.1"/>
    </source>
</evidence>
<dbReference type="GO" id="GO:0009086">
    <property type="term" value="P:methionine biosynthetic process"/>
    <property type="evidence" value="ECO:0007669"/>
    <property type="project" value="UniProtKB-KW"/>
</dbReference>
<evidence type="ECO:0000256" key="11">
    <source>
        <dbReference type="ARBA" id="ARBA00023167"/>
    </source>
</evidence>
<dbReference type="InterPro" id="IPR005106">
    <property type="entry name" value="Asp/hSer_DH_NAD-bd"/>
</dbReference>
<dbReference type="RefSeq" id="XP_007404217.1">
    <property type="nucleotide sequence ID" value="XM_007404155.1"/>
</dbReference>
<dbReference type="Pfam" id="PF00742">
    <property type="entry name" value="Homoserine_dh"/>
    <property type="match status" value="1"/>
</dbReference>
<gene>
    <name evidence="18" type="ORF">MELLADRAFT_41627</name>
</gene>
<sequence length="381" mass="41489">MAQPKPINVVIVGVGLVGERVVHQLDTQNLRKIFQINSLYTSKKCIKVSKDDTNYTSTSLINELKSTSASTNQDGLKGILEYILDPICLPRPAIVIDCTSNQDLANLYPEILASSSPIHLVTPNKKAFSGLESLNQAIDQVSNKTHNLVFKESTVGAGLPIMSTLRELVVTGDEVLKIEGVFSGTMSYLFNQFSQPNIRTGTKFSEVVAEAKSKGYTEPHPADDLNGSDVARKLCILARNLSTPVSLPEGYQSVPTQSLVPNQLSTVQDPFEFMNRLPNFDDEFERLKDQAFQEGCVLRFVGIIDLTSNPNGELKAGLEKYPFSHPFATLSGSDNIISFSTKRYSPNPLIIQGAGAGADVTAMGVVGDMIKVAERTLGYNI</sequence>
<dbReference type="Gene3D" id="3.40.50.720">
    <property type="entry name" value="NAD(P)-binding Rossmann-like Domain"/>
    <property type="match status" value="1"/>
</dbReference>
<comment type="pathway">
    <text evidence="2">Amino-acid biosynthesis; L-threonine biosynthesis; L-threonine from L-aspartate: step 3/5.</text>
</comment>
<dbReference type="Pfam" id="PF03447">
    <property type="entry name" value="NAD_binding_3"/>
    <property type="match status" value="1"/>
</dbReference>
<dbReference type="AlphaFoldDB" id="F4R695"/>
<dbReference type="InterPro" id="IPR011147">
    <property type="entry name" value="Bifunc_Aspkin/hSer_DH"/>
</dbReference>
<proteinExistence type="inferred from homology"/>
<feature type="binding site" evidence="15">
    <location>
        <begin position="13"/>
        <end position="18"/>
    </location>
    <ligand>
        <name>NADP(+)</name>
        <dbReference type="ChEBI" id="CHEBI:58349"/>
    </ligand>
</feature>
<evidence type="ECO:0000256" key="13">
    <source>
        <dbReference type="ARBA" id="ARBA00059589"/>
    </source>
</evidence>
<evidence type="ECO:0000256" key="6">
    <source>
        <dbReference type="ARBA" id="ARBA00013376"/>
    </source>
</evidence>
<feature type="binding site" evidence="15">
    <location>
        <position position="99"/>
    </location>
    <ligand>
        <name>NADPH</name>
        <dbReference type="ChEBI" id="CHEBI:57783"/>
    </ligand>
</feature>
<comment type="function">
    <text evidence="13">Catalyzes the conversion of L-aspartate-beta-semialdehyde (L-Asa) to L-homoserine (L-Hse), the third step in the biosynthesis of amino acids that derive from aspartate (the aspartate family of amino acids), including methioinine and threonine, the latter of which is a precursor to isoleucine; production of homoserine leads to a branch-point in the pathway as it can either be O-phosphorylated for processing to threonine, or O-acylated for processing to methionine.</text>
</comment>
<dbReference type="UniPathway" id="UPA00050">
    <property type="reaction ID" value="UER00063"/>
</dbReference>
<keyword evidence="19" id="KW-1185">Reference proteome</keyword>
<dbReference type="GO" id="GO:0009090">
    <property type="term" value="P:homoserine biosynthetic process"/>
    <property type="evidence" value="ECO:0007669"/>
    <property type="project" value="EnsemblFungi"/>
</dbReference>
<dbReference type="Gene3D" id="3.30.360.10">
    <property type="entry name" value="Dihydrodipicolinate Reductase, domain 2"/>
    <property type="match status" value="1"/>
</dbReference>
<dbReference type="EMBL" id="GL883091">
    <property type="protein sequence ID" value="EGG11842.1"/>
    <property type="molecule type" value="Genomic_DNA"/>
</dbReference>
<evidence type="ECO:0000313" key="19">
    <source>
        <dbReference type="Proteomes" id="UP000001072"/>
    </source>
</evidence>
<keyword evidence="9 15" id="KW-0521">NADP</keyword>
<dbReference type="SUPFAM" id="SSF55347">
    <property type="entry name" value="Glyceraldehyde-3-phosphate dehydrogenase-like, C-terminal domain"/>
    <property type="match status" value="1"/>
</dbReference>
<comment type="cofactor">
    <cofactor evidence="1">
        <name>a metal cation</name>
        <dbReference type="ChEBI" id="CHEBI:25213"/>
    </cofactor>
</comment>
<evidence type="ECO:0000256" key="3">
    <source>
        <dbReference type="ARBA" id="ARBA00005062"/>
    </source>
</evidence>
<feature type="active site" description="Proton donor" evidence="14">
    <location>
        <position position="233"/>
    </location>
</feature>
<dbReference type="eggNOG" id="KOG0455">
    <property type="taxonomic scope" value="Eukaryota"/>
</dbReference>